<organism evidence="1 2">
    <name type="scientific">Nesidiocoris tenuis</name>
    <dbReference type="NCBI Taxonomy" id="355587"/>
    <lineage>
        <taxon>Eukaryota</taxon>
        <taxon>Metazoa</taxon>
        <taxon>Ecdysozoa</taxon>
        <taxon>Arthropoda</taxon>
        <taxon>Hexapoda</taxon>
        <taxon>Insecta</taxon>
        <taxon>Pterygota</taxon>
        <taxon>Neoptera</taxon>
        <taxon>Paraneoptera</taxon>
        <taxon>Hemiptera</taxon>
        <taxon>Heteroptera</taxon>
        <taxon>Panheteroptera</taxon>
        <taxon>Cimicomorpha</taxon>
        <taxon>Miridae</taxon>
        <taxon>Dicyphina</taxon>
        <taxon>Nesidiocoris</taxon>
    </lineage>
</organism>
<evidence type="ECO:0000313" key="1">
    <source>
        <dbReference type="EMBL" id="CAB0018690.1"/>
    </source>
</evidence>
<dbReference type="AlphaFoldDB" id="A0A6H5HUC7"/>
<feature type="non-terminal residue" evidence="1">
    <location>
        <position position="86"/>
    </location>
</feature>
<gene>
    <name evidence="1" type="ORF">NTEN_LOCUS22486</name>
</gene>
<accession>A0A6H5HUC7</accession>
<sequence>MAWCRRYDNLCNEPISRHIAPNLQNRPPGLDEPESDCVLNGILTIRIVSEARSLISMSTSQKTSREKRNEEQKNDYKRFCYTEEDL</sequence>
<protein>
    <submittedName>
        <fullName evidence="1">Uncharacterized protein</fullName>
    </submittedName>
</protein>
<proteinExistence type="predicted"/>
<evidence type="ECO:0000313" key="2">
    <source>
        <dbReference type="Proteomes" id="UP000479000"/>
    </source>
</evidence>
<name>A0A6H5HUC7_9HEMI</name>
<keyword evidence="2" id="KW-1185">Reference proteome</keyword>
<reference evidence="1 2" key="1">
    <citation type="submission" date="2020-02" db="EMBL/GenBank/DDBJ databases">
        <authorList>
            <person name="Ferguson B K."/>
        </authorList>
    </citation>
    <scope>NUCLEOTIDE SEQUENCE [LARGE SCALE GENOMIC DNA]</scope>
</reference>
<dbReference type="Proteomes" id="UP000479000">
    <property type="component" value="Unassembled WGS sequence"/>
</dbReference>
<dbReference type="EMBL" id="CADCXU010033113">
    <property type="protein sequence ID" value="CAB0018690.1"/>
    <property type="molecule type" value="Genomic_DNA"/>
</dbReference>